<keyword evidence="2" id="KW-1185">Reference proteome</keyword>
<organism evidence="1 2">
    <name type="scientific">Cutaneotrichosporon oleaginosum</name>
    <dbReference type="NCBI Taxonomy" id="879819"/>
    <lineage>
        <taxon>Eukaryota</taxon>
        <taxon>Fungi</taxon>
        <taxon>Dikarya</taxon>
        <taxon>Basidiomycota</taxon>
        <taxon>Agaricomycotina</taxon>
        <taxon>Tremellomycetes</taxon>
        <taxon>Trichosporonales</taxon>
        <taxon>Trichosporonaceae</taxon>
        <taxon>Cutaneotrichosporon</taxon>
    </lineage>
</organism>
<dbReference type="Proteomes" id="UP000053611">
    <property type="component" value="Unassembled WGS sequence"/>
</dbReference>
<evidence type="ECO:0000313" key="1">
    <source>
        <dbReference type="EMBL" id="KLT39917.1"/>
    </source>
</evidence>
<gene>
    <name evidence="1" type="ORF">CC85DRAFT_167337</name>
</gene>
<evidence type="ECO:0000313" key="2">
    <source>
        <dbReference type="Proteomes" id="UP000053611"/>
    </source>
</evidence>
<dbReference type="GeneID" id="28980305"/>
<proteinExistence type="predicted"/>
<reference evidence="1 2" key="1">
    <citation type="submission" date="2015-03" db="EMBL/GenBank/DDBJ databases">
        <title>Genomics and transcriptomics of the oil-accumulating basidiomycete yeast T. oleaginosus allow insights into substrate utilization and the diverse evolutionary trajectories of mating systems in fungi.</title>
        <authorList>
            <consortium name="DOE Joint Genome Institute"/>
            <person name="Kourist R."/>
            <person name="Kracht O."/>
            <person name="Bracharz F."/>
            <person name="Lipzen A."/>
            <person name="Nolan M."/>
            <person name="Ohm R."/>
            <person name="Grigoriev I."/>
            <person name="Sun S."/>
            <person name="Heitman J."/>
            <person name="Bruck T."/>
            <person name="Nowrousian M."/>
        </authorList>
    </citation>
    <scope>NUCLEOTIDE SEQUENCE [LARGE SCALE GENOMIC DNA]</scope>
    <source>
        <strain evidence="1 2">IBC0246</strain>
    </source>
</reference>
<name>A0A0J0XFS3_9TREE</name>
<accession>A0A0J0XFS3</accession>
<dbReference type="RefSeq" id="XP_018276408.1">
    <property type="nucleotide sequence ID" value="XM_018419702.1"/>
</dbReference>
<sequence>MPKCLKGAKLLSPSLPFRGPRGTLIAPPGSSRLLNSSRLSRLRIQPRCSAAPASPPSDARNTVRRRVPPSIQRRPLALAWEFPRWSGLRSDAEPPGSRVILQSNTVLIEPNGPNEPWARLPGPPAASCPAILPGIVAWRIINKPNSNVCSVSFGLPTNSSAAPWLSAILAALQSQTFAHQKTAE</sequence>
<protein>
    <submittedName>
        <fullName evidence="1">Uncharacterized protein</fullName>
    </submittedName>
</protein>
<dbReference type="EMBL" id="KQ087245">
    <property type="protein sequence ID" value="KLT39917.1"/>
    <property type="molecule type" value="Genomic_DNA"/>
</dbReference>
<dbReference type="AlphaFoldDB" id="A0A0J0XFS3"/>